<keyword evidence="3" id="KW-1185">Reference proteome</keyword>
<keyword evidence="1" id="KW-0732">Signal</keyword>
<dbReference type="OrthoDB" id="5296814at2"/>
<dbReference type="SUPFAM" id="SSF46626">
    <property type="entry name" value="Cytochrome c"/>
    <property type="match status" value="1"/>
</dbReference>
<organism evidence="2 3">
    <name type="scientific">Sulfurifustis variabilis</name>
    <dbReference type="NCBI Taxonomy" id="1675686"/>
    <lineage>
        <taxon>Bacteria</taxon>
        <taxon>Pseudomonadati</taxon>
        <taxon>Pseudomonadota</taxon>
        <taxon>Gammaproteobacteria</taxon>
        <taxon>Acidiferrobacterales</taxon>
        <taxon>Acidiferrobacteraceae</taxon>
        <taxon>Sulfurifustis</taxon>
    </lineage>
</organism>
<dbReference type="Pfam" id="PF09626">
    <property type="entry name" value="DHC"/>
    <property type="match status" value="1"/>
</dbReference>
<accession>A0A1B4V7J4</accession>
<reference evidence="2 3" key="1">
    <citation type="submission" date="2015-08" db="EMBL/GenBank/DDBJ databases">
        <title>Complete genome sequence of Sulfurifustis variabilis.</title>
        <authorList>
            <person name="Miura A."/>
            <person name="Kojima H."/>
            <person name="Fukui M."/>
        </authorList>
    </citation>
    <scope>NUCLEOTIDE SEQUENCE [LARGE SCALE GENOMIC DNA]</scope>
    <source>
        <strain evidence="3">skN76</strain>
    </source>
</reference>
<dbReference type="Proteomes" id="UP000218899">
    <property type="component" value="Chromosome"/>
</dbReference>
<name>A0A1B4V7J4_9GAMM</name>
<dbReference type="EMBL" id="AP014936">
    <property type="protein sequence ID" value="BAU49488.1"/>
    <property type="molecule type" value="Genomic_DNA"/>
</dbReference>
<evidence type="ECO:0000313" key="2">
    <source>
        <dbReference type="EMBL" id="BAU49488.1"/>
    </source>
</evidence>
<sequence>MRVLRMFVLAAAAAAVPAAVADSDRGPDVSPVTNTLYRQECASCHMAYPPGLLPARSWEKLMASLADHFGDNAELAPEDRKAITVFLTGHAADRAREKRARKIVASLRPGDIPLRISETRYIASKHRELPARLVAGNPEVRSLAQCNACHTRAERGSYSESEIDIPGYGRWED</sequence>
<evidence type="ECO:0000256" key="1">
    <source>
        <dbReference type="SAM" id="SignalP"/>
    </source>
</evidence>
<dbReference type="InterPro" id="IPR018588">
    <property type="entry name" value="Dihaem_cytochrome-c"/>
</dbReference>
<dbReference type="RefSeq" id="WP_096461887.1">
    <property type="nucleotide sequence ID" value="NZ_AP014936.1"/>
</dbReference>
<dbReference type="GO" id="GO:0009055">
    <property type="term" value="F:electron transfer activity"/>
    <property type="evidence" value="ECO:0007669"/>
    <property type="project" value="InterPro"/>
</dbReference>
<dbReference type="AlphaFoldDB" id="A0A1B4V7J4"/>
<protein>
    <submittedName>
        <fullName evidence="2">Cytochrome C</fullName>
    </submittedName>
</protein>
<dbReference type="KEGG" id="sva:SVA_2940"/>
<feature type="signal peptide" evidence="1">
    <location>
        <begin position="1"/>
        <end position="21"/>
    </location>
</feature>
<dbReference type="GO" id="GO:0020037">
    <property type="term" value="F:heme binding"/>
    <property type="evidence" value="ECO:0007669"/>
    <property type="project" value="InterPro"/>
</dbReference>
<feature type="chain" id="PRO_5008571285" evidence="1">
    <location>
        <begin position="22"/>
        <end position="173"/>
    </location>
</feature>
<dbReference type="InterPro" id="IPR036909">
    <property type="entry name" value="Cyt_c-like_dom_sf"/>
</dbReference>
<proteinExistence type="predicted"/>
<evidence type="ECO:0000313" key="3">
    <source>
        <dbReference type="Proteomes" id="UP000218899"/>
    </source>
</evidence>
<gene>
    <name evidence="2" type="ORF">SVA_2940</name>
</gene>